<dbReference type="PROSITE" id="PS51273">
    <property type="entry name" value="GATASE_TYPE_1"/>
    <property type="match status" value="1"/>
</dbReference>
<dbReference type="GO" id="GO:0005829">
    <property type="term" value="C:cytosol"/>
    <property type="evidence" value="ECO:0007669"/>
    <property type="project" value="TreeGrafter"/>
</dbReference>
<dbReference type="GO" id="GO:0033969">
    <property type="term" value="F:gamma-glutamyl-gamma-aminobutyrate hydrolase activity"/>
    <property type="evidence" value="ECO:0007669"/>
    <property type="project" value="TreeGrafter"/>
</dbReference>
<dbReference type="InterPro" id="IPR044668">
    <property type="entry name" value="PuuD-like"/>
</dbReference>
<name>A0A561EIH3_9ACTN</name>
<dbReference type="Gene3D" id="3.40.50.880">
    <property type="match status" value="1"/>
</dbReference>
<dbReference type="RefSeq" id="WP_211785693.1">
    <property type="nucleotide sequence ID" value="NZ_BAAABR010000014.1"/>
</dbReference>
<dbReference type="AlphaFoldDB" id="A0A561EIH3"/>
<protein>
    <submittedName>
        <fullName evidence="1">Anthranilate synthase component 2/putative glutamine amidotransferase</fullName>
    </submittedName>
</protein>
<reference evidence="1 2" key="1">
    <citation type="submission" date="2019-06" db="EMBL/GenBank/DDBJ databases">
        <title>Sequencing the genomes of 1000 actinobacteria strains.</title>
        <authorList>
            <person name="Klenk H.-P."/>
        </authorList>
    </citation>
    <scope>NUCLEOTIDE SEQUENCE [LARGE SCALE GENOMIC DNA]</scope>
    <source>
        <strain evidence="1 2">DSM 41649</strain>
    </source>
</reference>
<dbReference type="GO" id="GO:0006598">
    <property type="term" value="P:polyamine catabolic process"/>
    <property type="evidence" value="ECO:0007669"/>
    <property type="project" value="TreeGrafter"/>
</dbReference>
<dbReference type="EMBL" id="VIVR01000001">
    <property type="protein sequence ID" value="TWE15373.1"/>
    <property type="molecule type" value="Genomic_DNA"/>
</dbReference>
<comment type="caution">
    <text evidence="1">The sequence shown here is derived from an EMBL/GenBank/DDBJ whole genome shotgun (WGS) entry which is preliminary data.</text>
</comment>
<dbReference type="Proteomes" id="UP000318416">
    <property type="component" value="Unassembled WGS sequence"/>
</dbReference>
<evidence type="ECO:0000313" key="2">
    <source>
        <dbReference type="Proteomes" id="UP000318416"/>
    </source>
</evidence>
<dbReference type="Pfam" id="PF07722">
    <property type="entry name" value="Peptidase_C26"/>
    <property type="match status" value="1"/>
</dbReference>
<proteinExistence type="predicted"/>
<evidence type="ECO:0000313" key="1">
    <source>
        <dbReference type="EMBL" id="TWE15373.1"/>
    </source>
</evidence>
<dbReference type="GO" id="GO:0016740">
    <property type="term" value="F:transferase activity"/>
    <property type="evidence" value="ECO:0007669"/>
    <property type="project" value="UniProtKB-KW"/>
</dbReference>
<keyword evidence="1" id="KW-0315">Glutamine amidotransferase</keyword>
<dbReference type="PANTHER" id="PTHR43235">
    <property type="entry name" value="GLUTAMINE AMIDOTRANSFERASE PB2B2.05-RELATED"/>
    <property type="match status" value="1"/>
</dbReference>
<dbReference type="CDD" id="cd01745">
    <property type="entry name" value="GATase1_2"/>
    <property type="match status" value="1"/>
</dbReference>
<gene>
    <name evidence="1" type="ORF">FB465_0266</name>
</gene>
<keyword evidence="2" id="KW-1185">Reference proteome</keyword>
<dbReference type="PANTHER" id="PTHR43235:SF1">
    <property type="entry name" value="GLUTAMINE AMIDOTRANSFERASE PB2B2.05-RELATED"/>
    <property type="match status" value="1"/>
</dbReference>
<dbReference type="InterPro" id="IPR011697">
    <property type="entry name" value="Peptidase_C26"/>
</dbReference>
<sequence length="230" mass="24671">MTERPLVGITSYLDEAAWGVWQQPAALLPQLYVDAVDRAGGTPVLLPPQTGGSGRLLGRLDGLVLAGGPDIDPVRYGAAAHPRTGEPHPVRDAWEFGLLHGALERDLPVLGICRGMQLLNVALGGDLVQHLPEEAGHQIAPATYNRQAVVISPGSRTGEILGRTAKVPCYHHQAVGRLGTGLRATAWSADETVEAVELPDRRFALAVQWHPEADPADTRLFEAFVRETAK</sequence>
<keyword evidence="1" id="KW-0808">Transferase</keyword>
<accession>A0A561EIH3</accession>
<organism evidence="1 2">
    <name type="scientific">Kitasatospora atroaurantiaca</name>
    <dbReference type="NCBI Taxonomy" id="285545"/>
    <lineage>
        <taxon>Bacteria</taxon>
        <taxon>Bacillati</taxon>
        <taxon>Actinomycetota</taxon>
        <taxon>Actinomycetes</taxon>
        <taxon>Kitasatosporales</taxon>
        <taxon>Streptomycetaceae</taxon>
        <taxon>Kitasatospora</taxon>
    </lineage>
</organism>
<dbReference type="SUPFAM" id="SSF52317">
    <property type="entry name" value="Class I glutamine amidotransferase-like"/>
    <property type="match status" value="1"/>
</dbReference>
<dbReference type="InterPro" id="IPR029062">
    <property type="entry name" value="Class_I_gatase-like"/>
</dbReference>